<dbReference type="InterPro" id="IPR000719">
    <property type="entry name" value="Prot_kinase_dom"/>
</dbReference>
<dbReference type="Proteomes" id="UP000193689">
    <property type="component" value="Unassembled WGS sequence"/>
</dbReference>
<dbReference type="OrthoDB" id="1668230at2759"/>
<dbReference type="InterPro" id="IPR032675">
    <property type="entry name" value="LRR_dom_sf"/>
</dbReference>
<gene>
    <name evidence="5" type="ORF">BCR38DRAFT_451018</name>
</gene>
<evidence type="ECO:0000256" key="3">
    <source>
        <dbReference type="PROSITE-ProRule" id="PRU10141"/>
    </source>
</evidence>
<evidence type="ECO:0000313" key="5">
    <source>
        <dbReference type="EMBL" id="ORY56317.1"/>
    </source>
</evidence>
<keyword evidence="2" id="KW-0677">Repeat</keyword>
<dbReference type="Pfam" id="PF13855">
    <property type="entry name" value="LRR_8"/>
    <property type="match status" value="1"/>
</dbReference>
<dbReference type="InterPro" id="IPR011009">
    <property type="entry name" value="Kinase-like_dom_sf"/>
</dbReference>
<dbReference type="GeneID" id="63777645"/>
<dbReference type="InterPro" id="IPR001611">
    <property type="entry name" value="Leu-rich_rpt"/>
</dbReference>
<dbReference type="GO" id="GO:0005524">
    <property type="term" value="F:ATP binding"/>
    <property type="evidence" value="ECO:0007669"/>
    <property type="project" value="UniProtKB-UniRule"/>
</dbReference>
<keyword evidence="3" id="KW-0067">ATP-binding</keyword>
<dbReference type="STRING" id="1141098.A0A1Y2DAU2"/>
<dbReference type="Gene3D" id="1.10.510.10">
    <property type="entry name" value="Transferase(Phosphotransferase) domain 1"/>
    <property type="match status" value="1"/>
</dbReference>
<dbReference type="InterPro" id="IPR050216">
    <property type="entry name" value="LRR_domain-containing"/>
</dbReference>
<dbReference type="Gene3D" id="3.80.10.10">
    <property type="entry name" value="Ribonuclease Inhibitor"/>
    <property type="match status" value="1"/>
</dbReference>
<proteinExistence type="predicted"/>
<dbReference type="Gene3D" id="3.30.200.20">
    <property type="entry name" value="Phosphorylase Kinase, domain 1"/>
    <property type="match status" value="1"/>
</dbReference>
<keyword evidence="1" id="KW-0433">Leucine-rich repeat</keyword>
<protein>
    <recommendedName>
        <fullName evidence="4">Protein kinase domain-containing protein</fullName>
    </recommendedName>
</protein>
<dbReference type="PANTHER" id="PTHR48051">
    <property type="match status" value="1"/>
</dbReference>
<organism evidence="5 6">
    <name type="scientific">Pseudomassariella vexata</name>
    <dbReference type="NCBI Taxonomy" id="1141098"/>
    <lineage>
        <taxon>Eukaryota</taxon>
        <taxon>Fungi</taxon>
        <taxon>Dikarya</taxon>
        <taxon>Ascomycota</taxon>
        <taxon>Pezizomycotina</taxon>
        <taxon>Sordariomycetes</taxon>
        <taxon>Xylariomycetidae</taxon>
        <taxon>Amphisphaeriales</taxon>
        <taxon>Pseudomassariaceae</taxon>
        <taxon>Pseudomassariella</taxon>
    </lineage>
</organism>
<dbReference type="SUPFAM" id="SSF56112">
    <property type="entry name" value="Protein kinase-like (PK-like)"/>
    <property type="match status" value="1"/>
</dbReference>
<dbReference type="GO" id="GO:0004672">
    <property type="term" value="F:protein kinase activity"/>
    <property type="evidence" value="ECO:0007669"/>
    <property type="project" value="InterPro"/>
</dbReference>
<keyword evidence="3" id="KW-0547">Nucleotide-binding</keyword>
<name>A0A1Y2DAU2_9PEZI</name>
<dbReference type="Pfam" id="PF07714">
    <property type="entry name" value="PK_Tyr_Ser-Thr"/>
    <property type="match status" value="1"/>
</dbReference>
<dbReference type="RefSeq" id="XP_040710034.1">
    <property type="nucleotide sequence ID" value="XM_040861433.1"/>
</dbReference>
<evidence type="ECO:0000256" key="1">
    <source>
        <dbReference type="ARBA" id="ARBA00022614"/>
    </source>
</evidence>
<comment type="caution">
    <text evidence="5">The sequence shown here is derived from an EMBL/GenBank/DDBJ whole genome shotgun (WGS) entry which is preliminary data.</text>
</comment>
<sequence length="453" mass="49596">MASSSGLIKKLKITEPLSTFPFSILDHADTLEQLDVSGTGLSSLPREISRLKKLKIAFFSYCNFTVFPKELASCPALEMVAFRDNGMEDIPEDVLPPRLRWLILTNNALTKLPKSIGKCSRLQKCMLSENQLHDLPEEMMACQKLGLLRLSANRIETLPSWLFQMPELSFLSFADNPCSTASGTSSIPSPSLAQVSWSDLEVQELLGEGASGIISKGIWKVNGQKHDVAVKLFKGDITSDGTPVDEMRACIVAGAHDNLIDPLGKVHDHPNKKGLVMQLIPPNYSTLGLPPSLQTCTRDCFLPSMGLSTYQGLGILMSIAAAAVHLHEKGVSHGDLYAHNILYNEDGHALLGDFGAASIYAGTAYPVERLEVLGFAHLLEDVWGLIKPGFNGTELRAHMQLEALHKRCASTNVIKRPGFHDILAELSGLHTLLSSSHIHRIRNRRPSLVEVRA</sequence>
<feature type="binding site" evidence="3">
    <location>
        <position position="231"/>
    </location>
    <ligand>
        <name>ATP</name>
        <dbReference type="ChEBI" id="CHEBI:30616"/>
    </ligand>
</feature>
<dbReference type="PROSITE" id="PS00107">
    <property type="entry name" value="PROTEIN_KINASE_ATP"/>
    <property type="match status" value="1"/>
</dbReference>
<evidence type="ECO:0000259" key="4">
    <source>
        <dbReference type="PROSITE" id="PS50011"/>
    </source>
</evidence>
<keyword evidence="6" id="KW-1185">Reference proteome</keyword>
<reference evidence="5 6" key="1">
    <citation type="submission" date="2016-07" db="EMBL/GenBank/DDBJ databases">
        <title>Pervasive Adenine N6-methylation of Active Genes in Fungi.</title>
        <authorList>
            <consortium name="DOE Joint Genome Institute"/>
            <person name="Mondo S.J."/>
            <person name="Dannebaum R.O."/>
            <person name="Kuo R.C."/>
            <person name="Labutti K."/>
            <person name="Haridas S."/>
            <person name="Kuo A."/>
            <person name="Salamov A."/>
            <person name="Ahrendt S.R."/>
            <person name="Lipzen A."/>
            <person name="Sullivan W."/>
            <person name="Andreopoulos W.B."/>
            <person name="Clum A."/>
            <person name="Lindquist E."/>
            <person name="Daum C."/>
            <person name="Ramamoorthy G.K."/>
            <person name="Gryganskyi A."/>
            <person name="Culley D."/>
            <person name="Magnuson J.K."/>
            <person name="James T.Y."/>
            <person name="O'Malley M.A."/>
            <person name="Stajich J.E."/>
            <person name="Spatafora J.W."/>
            <person name="Visel A."/>
            <person name="Grigoriev I.V."/>
        </authorList>
    </citation>
    <scope>NUCLEOTIDE SEQUENCE [LARGE SCALE GENOMIC DNA]</scope>
    <source>
        <strain evidence="5 6">CBS 129021</strain>
    </source>
</reference>
<accession>A0A1Y2DAU2</accession>
<evidence type="ECO:0000313" key="6">
    <source>
        <dbReference type="Proteomes" id="UP000193689"/>
    </source>
</evidence>
<dbReference type="InParanoid" id="A0A1Y2DAU2"/>
<dbReference type="EMBL" id="MCFJ01000023">
    <property type="protein sequence ID" value="ORY56317.1"/>
    <property type="molecule type" value="Genomic_DNA"/>
</dbReference>
<dbReference type="AlphaFoldDB" id="A0A1Y2DAU2"/>
<dbReference type="SUPFAM" id="SSF52058">
    <property type="entry name" value="L domain-like"/>
    <property type="match status" value="1"/>
</dbReference>
<dbReference type="PROSITE" id="PS50011">
    <property type="entry name" value="PROTEIN_KINASE_DOM"/>
    <property type="match status" value="1"/>
</dbReference>
<dbReference type="InterPro" id="IPR001245">
    <property type="entry name" value="Ser-Thr/Tyr_kinase_cat_dom"/>
</dbReference>
<feature type="domain" description="Protein kinase" evidence="4">
    <location>
        <begin position="200"/>
        <end position="453"/>
    </location>
</feature>
<dbReference type="GO" id="GO:0005737">
    <property type="term" value="C:cytoplasm"/>
    <property type="evidence" value="ECO:0007669"/>
    <property type="project" value="TreeGrafter"/>
</dbReference>
<dbReference type="PANTHER" id="PTHR48051:SF1">
    <property type="entry name" value="RAS SUPPRESSOR PROTEIN 1"/>
    <property type="match status" value="1"/>
</dbReference>
<dbReference type="InterPro" id="IPR017441">
    <property type="entry name" value="Protein_kinase_ATP_BS"/>
</dbReference>
<evidence type="ECO:0000256" key="2">
    <source>
        <dbReference type="ARBA" id="ARBA00022737"/>
    </source>
</evidence>